<dbReference type="RefSeq" id="WP_246127466.1">
    <property type="nucleotide sequence ID" value="NZ_BIFH01000065.1"/>
</dbReference>
<proteinExistence type="predicted"/>
<organism evidence="4 5">
    <name type="scientific">Embleya hyalina</name>
    <dbReference type="NCBI Taxonomy" id="516124"/>
    <lineage>
        <taxon>Bacteria</taxon>
        <taxon>Bacillati</taxon>
        <taxon>Actinomycetota</taxon>
        <taxon>Actinomycetes</taxon>
        <taxon>Kitasatosporales</taxon>
        <taxon>Streptomycetaceae</taxon>
        <taxon>Embleya</taxon>
    </lineage>
</organism>
<feature type="transmembrane region" description="Helical" evidence="2">
    <location>
        <begin position="168"/>
        <end position="190"/>
    </location>
</feature>
<evidence type="ECO:0000313" key="4">
    <source>
        <dbReference type="EMBL" id="GCE02485.1"/>
    </source>
</evidence>
<dbReference type="SUPFAM" id="SSF81324">
    <property type="entry name" value="Voltage-gated potassium channels"/>
    <property type="match status" value="1"/>
</dbReference>
<feature type="region of interest" description="Disordered" evidence="1">
    <location>
        <begin position="1"/>
        <end position="31"/>
    </location>
</feature>
<keyword evidence="5" id="KW-1185">Reference proteome</keyword>
<reference evidence="4 5" key="1">
    <citation type="submission" date="2018-12" db="EMBL/GenBank/DDBJ databases">
        <title>Draft genome sequence of Embleya hyalina NBRC 13850T.</title>
        <authorList>
            <person name="Komaki H."/>
            <person name="Hosoyama A."/>
            <person name="Kimura A."/>
            <person name="Ichikawa N."/>
            <person name="Tamura T."/>
        </authorList>
    </citation>
    <scope>NUCLEOTIDE SEQUENCE [LARGE SCALE GENOMIC DNA]</scope>
    <source>
        <strain evidence="4 5">NBRC 13850</strain>
    </source>
</reference>
<comment type="caution">
    <text evidence="4">The sequence shown here is derived from an EMBL/GenBank/DDBJ whole genome shotgun (WGS) entry which is preliminary data.</text>
</comment>
<evidence type="ECO:0000256" key="1">
    <source>
        <dbReference type="SAM" id="MobiDB-lite"/>
    </source>
</evidence>
<feature type="compositionally biased region" description="Low complexity" evidence="1">
    <location>
        <begin position="10"/>
        <end position="31"/>
    </location>
</feature>
<dbReference type="Proteomes" id="UP000286931">
    <property type="component" value="Unassembled WGS sequence"/>
</dbReference>
<evidence type="ECO:0000259" key="3">
    <source>
        <dbReference type="Pfam" id="PF07885"/>
    </source>
</evidence>
<evidence type="ECO:0000313" key="5">
    <source>
        <dbReference type="Proteomes" id="UP000286931"/>
    </source>
</evidence>
<dbReference type="EMBL" id="BIFH01000065">
    <property type="protein sequence ID" value="GCE02485.1"/>
    <property type="molecule type" value="Genomic_DNA"/>
</dbReference>
<dbReference type="Gene3D" id="1.10.287.70">
    <property type="match status" value="1"/>
</dbReference>
<keyword evidence="2" id="KW-1133">Transmembrane helix</keyword>
<sequence length="214" mass="22434">MTGPRSEGTDAGSPEGPADGPGEGATRSPTTAPATRRIALFGALRALGSSTLLLVLYYVLPLDRGLDTTTGIGLAVGLVLFAALVVWQVNVIAHAERPRLRAVEALAVSLPLLLLLFAATYFVIGRERPESFTEPLTRTDSLYFTLTVFATVGFGDIAPKSESARVVAMIQMVVNLIAVGVIARVVLGAVQQGLRRRSKPAAPVDAVDAVDAVD</sequence>
<feature type="transmembrane region" description="Helical" evidence="2">
    <location>
        <begin position="38"/>
        <end position="60"/>
    </location>
</feature>
<name>A0A401Z6N3_9ACTN</name>
<protein>
    <submittedName>
        <fullName evidence="4">Metal transporter</fullName>
    </submittedName>
</protein>
<gene>
    <name evidence="4" type="ORF">EHYA_10262</name>
</gene>
<dbReference type="AlphaFoldDB" id="A0A401Z6N3"/>
<feature type="transmembrane region" description="Helical" evidence="2">
    <location>
        <begin position="105"/>
        <end position="124"/>
    </location>
</feature>
<evidence type="ECO:0000256" key="2">
    <source>
        <dbReference type="SAM" id="Phobius"/>
    </source>
</evidence>
<feature type="transmembrane region" description="Helical" evidence="2">
    <location>
        <begin position="72"/>
        <end position="93"/>
    </location>
</feature>
<dbReference type="InterPro" id="IPR013099">
    <property type="entry name" value="K_chnl_dom"/>
</dbReference>
<dbReference type="Pfam" id="PF07885">
    <property type="entry name" value="Ion_trans_2"/>
    <property type="match status" value="1"/>
</dbReference>
<keyword evidence="2" id="KW-0472">Membrane</keyword>
<accession>A0A401Z6N3</accession>
<keyword evidence="2" id="KW-0812">Transmembrane</keyword>
<feature type="domain" description="Potassium channel" evidence="3">
    <location>
        <begin position="112"/>
        <end position="190"/>
    </location>
</feature>